<comment type="subcellular location">
    <subcellularLocation>
        <location evidence="1">Cell membrane</location>
        <topology evidence="1">Multi-pass membrane protein</topology>
    </subcellularLocation>
</comment>
<dbReference type="PANTHER" id="PTHR30294:SF29">
    <property type="entry name" value="MULTIDRUG ABC TRANSPORTER PERMEASE YBHS-RELATED"/>
    <property type="match status" value="1"/>
</dbReference>
<feature type="transmembrane region" description="Helical" evidence="6">
    <location>
        <begin position="152"/>
        <end position="171"/>
    </location>
</feature>
<accession>A0A9D8KF57</accession>
<dbReference type="Pfam" id="PF12679">
    <property type="entry name" value="ABC2_membrane_2"/>
    <property type="match status" value="1"/>
</dbReference>
<evidence type="ECO:0000313" key="7">
    <source>
        <dbReference type="EMBL" id="MBN1573073.1"/>
    </source>
</evidence>
<evidence type="ECO:0000256" key="4">
    <source>
        <dbReference type="ARBA" id="ARBA00022989"/>
    </source>
</evidence>
<protein>
    <submittedName>
        <fullName evidence="7">ABC transporter permease subunit</fullName>
    </submittedName>
</protein>
<keyword evidence="2" id="KW-1003">Cell membrane</keyword>
<evidence type="ECO:0000256" key="6">
    <source>
        <dbReference type="SAM" id="Phobius"/>
    </source>
</evidence>
<feature type="transmembrane region" description="Helical" evidence="6">
    <location>
        <begin position="231"/>
        <end position="249"/>
    </location>
</feature>
<keyword evidence="4 6" id="KW-1133">Transmembrane helix</keyword>
<dbReference type="AlphaFoldDB" id="A0A9D8KF57"/>
<organism evidence="7 8">
    <name type="scientific">Candidatus Zymogenus saltonus</name>
    <dbReference type="NCBI Taxonomy" id="2844893"/>
    <lineage>
        <taxon>Bacteria</taxon>
        <taxon>Deltaproteobacteria</taxon>
        <taxon>Candidatus Zymogenia</taxon>
        <taxon>Candidatus Zymogeniales</taxon>
        <taxon>Candidatus Zymogenaceae</taxon>
        <taxon>Candidatus Zymogenus</taxon>
    </lineage>
</organism>
<evidence type="ECO:0000256" key="5">
    <source>
        <dbReference type="ARBA" id="ARBA00023136"/>
    </source>
</evidence>
<proteinExistence type="predicted"/>
<name>A0A9D8KF57_9DELT</name>
<reference evidence="7" key="2">
    <citation type="submission" date="2021-01" db="EMBL/GenBank/DDBJ databases">
        <authorList>
            <person name="Hahn C.R."/>
            <person name="Youssef N.H."/>
            <person name="Elshahed M."/>
        </authorList>
    </citation>
    <scope>NUCLEOTIDE SEQUENCE</scope>
    <source>
        <strain evidence="7">Zod_Metabat.24</strain>
    </source>
</reference>
<sequence length="257" mass="29509">MLRIWAQYKKEMRTYFTSSVAYVILTIFLLISGFFFTSIVISYSTNSMQFGNFPQAQAYLNIGQSVLRFLFQNLAVIMLFFIPILTMRLISEEKRSGTLKLLLSYPIRDVEVLLGKFFAVVSILAMMYLLTFPYVIFLFVSTSPEVGPFVTNYLGIILMGTAFISLGIFASAVTERQVVAAVISFGALIMFWVINWMENKADQLLSKILEDISIFTHMENFTRGIINTHDIVYYLLFTGFFLFLALMALESRTWRSK</sequence>
<dbReference type="GO" id="GO:0140359">
    <property type="term" value="F:ABC-type transporter activity"/>
    <property type="evidence" value="ECO:0007669"/>
    <property type="project" value="InterPro"/>
</dbReference>
<keyword evidence="3 6" id="KW-0812">Transmembrane</keyword>
<evidence type="ECO:0000256" key="3">
    <source>
        <dbReference type="ARBA" id="ARBA00022692"/>
    </source>
</evidence>
<dbReference type="PANTHER" id="PTHR30294">
    <property type="entry name" value="MEMBRANE COMPONENT OF ABC TRANSPORTER YHHJ-RELATED"/>
    <property type="match status" value="1"/>
</dbReference>
<evidence type="ECO:0000256" key="2">
    <source>
        <dbReference type="ARBA" id="ARBA00022475"/>
    </source>
</evidence>
<feature type="transmembrane region" description="Helical" evidence="6">
    <location>
        <begin position="112"/>
        <end position="140"/>
    </location>
</feature>
<feature type="transmembrane region" description="Helical" evidence="6">
    <location>
        <begin position="69"/>
        <end position="91"/>
    </location>
</feature>
<dbReference type="InterPro" id="IPR051449">
    <property type="entry name" value="ABC-2_transporter_component"/>
</dbReference>
<reference evidence="7" key="1">
    <citation type="journal article" date="2021" name="Environ. Microbiol.">
        <title>Genomic characterization of three novel Desulfobacterota classes expand the metabolic and phylogenetic diversity of the phylum.</title>
        <authorList>
            <person name="Murphy C.L."/>
            <person name="Biggerstaff J."/>
            <person name="Eichhorn A."/>
            <person name="Ewing E."/>
            <person name="Shahan R."/>
            <person name="Soriano D."/>
            <person name="Stewart S."/>
            <person name="VanMol K."/>
            <person name="Walker R."/>
            <person name="Walters P."/>
            <person name="Elshahed M.S."/>
            <person name="Youssef N.H."/>
        </authorList>
    </citation>
    <scope>NUCLEOTIDE SEQUENCE</scope>
    <source>
        <strain evidence="7">Zod_Metabat.24</strain>
    </source>
</reference>
<evidence type="ECO:0000256" key="1">
    <source>
        <dbReference type="ARBA" id="ARBA00004651"/>
    </source>
</evidence>
<gene>
    <name evidence="7" type="ORF">JW984_07755</name>
</gene>
<feature type="transmembrane region" description="Helical" evidence="6">
    <location>
        <begin position="20"/>
        <end position="43"/>
    </location>
</feature>
<keyword evidence="5 6" id="KW-0472">Membrane</keyword>
<evidence type="ECO:0000313" key="8">
    <source>
        <dbReference type="Proteomes" id="UP000809273"/>
    </source>
</evidence>
<comment type="caution">
    <text evidence="7">The sequence shown here is derived from an EMBL/GenBank/DDBJ whole genome shotgun (WGS) entry which is preliminary data.</text>
</comment>
<dbReference type="GO" id="GO:0005886">
    <property type="term" value="C:plasma membrane"/>
    <property type="evidence" value="ECO:0007669"/>
    <property type="project" value="UniProtKB-SubCell"/>
</dbReference>
<dbReference type="Proteomes" id="UP000809273">
    <property type="component" value="Unassembled WGS sequence"/>
</dbReference>
<dbReference type="EMBL" id="JAFGIX010000038">
    <property type="protein sequence ID" value="MBN1573073.1"/>
    <property type="molecule type" value="Genomic_DNA"/>
</dbReference>
<feature type="transmembrane region" description="Helical" evidence="6">
    <location>
        <begin position="178"/>
        <end position="197"/>
    </location>
</feature>